<protein>
    <submittedName>
        <fullName evidence="1">Uncharacterized protein</fullName>
    </submittedName>
</protein>
<gene>
    <name evidence="1" type="ORF">J5X75_13890</name>
</gene>
<comment type="caution">
    <text evidence="1">The sequence shown here is derived from an EMBL/GenBank/DDBJ whole genome shotgun (WGS) entry which is preliminary data.</text>
</comment>
<dbReference type="Proteomes" id="UP000679690">
    <property type="component" value="Unassembled WGS sequence"/>
</dbReference>
<keyword evidence="2" id="KW-1185">Reference proteome</keyword>
<dbReference type="Gene3D" id="3.20.20.80">
    <property type="entry name" value="Glycosidases"/>
    <property type="match status" value="1"/>
</dbReference>
<evidence type="ECO:0000313" key="1">
    <source>
        <dbReference type="EMBL" id="MBO3738613.1"/>
    </source>
</evidence>
<dbReference type="SUPFAM" id="SSF51445">
    <property type="entry name" value="(Trans)glycosidases"/>
    <property type="match status" value="1"/>
</dbReference>
<dbReference type="EMBL" id="JAGFNS010000008">
    <property type="protein sequence ID" value="MBO3738613.1"/>
    <property type="molecule type" value="Genomic_DNA"/>
</dbReference>
<proteinExistence type="predicted"/>
<sequence length="320" mass="34662">MALLFGIYPGGLSGAPDGSVTAGPAERPDRITAALDTLHGDHPFLVRGYLHYSDAAPGVVQAPPDPARYATGRRRLDLVLCFREPGSDLSGWLDFVRAQVRRHAGRLATLQITEEANHAGPGGDGGFPAVRRALVEGVIAAKREVTRLGLDIRVGCNSTAIFDPAQEFWTDLGRRGGDEFRAALDYAGLDFFPDVFQPIPADRLAETVGGVLRLFRDQSLAAAGIDRTVPIHITEHGWGTGAARPYSRQAEVLETVVRAVDDLSEELTITAYEHFALRDADSDHDHPLFQLGILDSHYRPKPAAGIYRKLIAELSVRATG</sequence>
<organism evidence="1 2">
    <name type="scientific">Actinoplanes flavus</name>
    <dbReference type="NCBI Taxonomy" id="2820290"/>
    <lineage>
        <taxon>Bacteria</taxon>
        <taxon>Bacillati</taxon>
        <taxon>Actinomycetota</taxon>
        <taxon>Actinomycetes</taxon>
        <taxon>Micromonosporales</taxon>
        <taxon>Micromonosporaceae</taxon>
        <taxon>Actinoplanes</taxon>
    </lineage>
</organism>
<dbReference type="InterPro" id="IPR017853">
    <property type="entry name" value="GH"/>
</dbReference>
<accession>A0ABS3UIK7</accession>
<evidence type="ECO:0000313" key="2">
    <source>
        <dbReference type="Proteomes" id="UP000679690"/>
    </source>
</evidence>
<dbReference type="RefSeq" id="WP_208467779.1">
    <property type="nucleotide sequence ID" value="NZ_JAGFNS010000008.1"/>
</dbReference>
<name>A0ABS3UIK7_9ACTN</name>
<reference evidence="1 2" key="1">
    <citation type="submission" date="2021-03" db="EMBL/GenBank/DDBJ databases">
        <title>Actinoplanes flavus sp. nov., a novel actinomycete isolated from Coconut Palm rhizosphere soil.</title>
        <authorList>
            <person name="Luo X."/>
        </authorList>
    </citation>
    <scope>NUCLEOTIDE SEQUENCE [LARGE SCALE GENOMIC DNA]</scope>
    <source>
        <strain evidence="1 2">NEAU-H7</strain>
    </source>
</reference>